<sequence>MGDFRHPFLGSVAVEAGLLTDRQLRLDFTRLHRDVFIAKGVGLDARTRANAAGLWAGEDGILAGFSAAAVHGTRWIDPGARAELFRTGSRRGTRGVVVHGDSLEPDEICIAGEWLASTPARTGYDLGRRLPFVRAVETLDALCNATGISPGHIVRVAEKHRGTRGIVQLRQVLDQVDGGAESPPETRTRLTLVDSGLPRPRTQVKIRDEHGVVVARCDMGWRRWKVVVEYDGDDHWTQESRRTRDIERYELLTGLGWRVVRVNSEQLRLRPHTIPMRARRQLREAGAPL</sequence>
<gene>
    <name evidence="2" type="ORF">GCM10023094_49340</name>
</gene>
<accession>A0ABP8PMK8</accession>
<dbReference type="Gene3D" id="3.40.960.10">
    <property type="entry name" value="VSR Endonuclease"/>
    <property type="match status" value="1"/>
</dbReference>
<comment type="caution">
    <text evidence="2">The sequence shown here is derived from an EMBL/GenBank/DDBJ whole genome shotgun (WGS) entry which is preliminary data.</text>
</comment>
<keyword evidence="3" id="KW-1185">Reference proteome</keyword>
<proteinExistence type="predicted"/>
<dbReference type="Proteomes" id="UP001501183">
    <property type="component" value="Unassembled WGS sequence"/>
</dbReference>
<dbReference type="EMBL" id="BAABFB010000075">
    <property type="protein sequence ID" value="GAA4488833.1"/>
    <property type="molecule type" value="Genomic_DNA"/>
</dbReference>
<evidence type="ECO:0000259" key="1">
    <source>
        <dbReference type="Pfam" id="PF04480"/>
    </source>
</evidence>
<evidence type="ECO:0000313" key="3">
    <source>
        <dbReference type="Proteomes" id="UP001501183"/>
    </source>
</evidence>
<feature type="domain" description="DUF559" evidence="1">
    <location>
        <begin position="218"/>
        <end position="271"/>
    </location>
</feature>
<organism evidence="2 3">
    <name type="scientific">Rhodococcus olei</name>
    <dbReference type="NCBI Taxonomy" id="2161675"/>
    <lineage>
        <taxon>Bacteria</taxon>
        <taxon>Bacillati</taxon>
        <taxon>Actinomycetota</taxon>
        <taxon>Actinomycetes</taxon>
        <taxon>Mycobacteriales</taxon>
        <taxon>Nocardiaceae</taxon>
        <taxon>Rhodococcus</taxon>
    </lineage>
</organism>
<name>A0ABP8PMK8_9NOCA</name>
<dbReference type="RefSeq" id="WP_345351849.1">
    <property type="nucleotide sequence ID" value="NZ_BAABFB010000075.1"/>
</dbReference>
<reference evidence="3" key="1">
    <citation type="journal article" date="2019" name="Int. J. Syst. Evol. Microbiol.">
        <title>The Global Catalogue of Microorganisms (GCM) 10K type strain sequencing project: providing services to taxonomists for standard genome sequencing and annotation.</title>
        <authorList>
            <consortium name="The Broad Institute Genomics Platform"/>
            <consortium name="The Broad Institute Genome Sequencing Center for Infectious Disease"/>
            <person name="Wu L."/>
            <person name="Ma J."/>
        </authorList>
    </citation>
    <scope>NUCLEOTIDE SEQUENCE [LARGE SCALE GENOMIC DNA]</scope>
    <source>
        <strain evidence="3">JCM 32206</strain>
    </source>
</reference>
<evidence type="ECO:0000313" key="2">
    <source>
        <dbReference type="EMBL" id="GAA4488833.1"/>
    </source>
</evidence>
<dbReference type="Pfam" id="PF04480">
    <property type="entry name" value="DUF559"/>
    <property type="match status" value="1"/>
</dbReference>
<dbReference type="InterPro" id="IPR007569">
    <property type="entry name" value="DUF559"/>
</dbReference>
<dbReference type="InterPro" id="IPR011335">
    <property type="entry name" value="Restrct_endonuc-II-like"/>
</dbReference>
<dbReference type="SUPFAM" id="SSF52980">
    <property type="entry name" value="Restriction endonuclease-like"/>
    <property type="match status" value="1"/>
</dbReference>
<protein>
    <submittedName>
        <fullName evidence="2">DUF559 domain-containing protein</fullName>
    </submittedName>
</protein>